<reference evidence="3" key="1">
    <citation type="submission" date="2020-02" db="EMBL/GenBank/DDBJ databases">
        <authorList>
            <person name="Meier V. D."/>
        </authorList>
    </citation>
    <scope>NUCLEOTIDE SEQUENCE</scope>
    <source>
        <strain evidence="3">AVDCRST_MAG88</strain>
    </source>
</reference>
<gene>
    <name evidence="3" type="ORF">AVDCRST_MAG88-802</name>
</gene>
<keyword evidence="1" id="KW-0863">Zinc-finger</keyword>
<sequence>MDLTVDQVLALAPDASAAAAGEKLGNAGSWQCTGRSERALWGECQGSRLYQVRVDLADLAIKCNCPSRKLPCKHGLGLLVLAANSPLAVAEREPPDWVSAWLARRAQGAEERGAVNAPRSTGAGAVVEPRAGTARAAASRRADRRLVRVAAGLDALNLWLDDLVRNGLASVESQPATFWERQAARLVDAQAPGLAGRLRRMAGIPNASRDWPERLLGQLGRLALLTGAFRRIDELAPALQEDVRGAIGWALSQEEVVARGEAVTDEWLILGQRVTVEDKLRAQWTWLLGARTGRYALVLQYAAGGAAFQDLLVPGTRLAAELVYWPSAYPQRALVRWRTGSPTPLGETLPGAISLAAFLHGVAEAVARQPWLERFPCALRRVVPLSGDGAGGPGWLVRDGLGAALPLAPGEHWRLLALSGGGPVDLAGEWDGEMLLPLGVVADGAYHLLGEAA</sequence>
<dbReference type="Pfam" id="PF04434">
    <property type="entry name" value="SWIM"/>
    <property type="match status" value="1"/>
</dbReference>
<name>A0A6J4UIG4_9BACT</name>
<protein>
    <recommendedName>
        <fullName evidence="2">SWIM-type domain-containing protein</fullName>
    </recommendedName>
</protein>
<dbReference type="InterPro" id="IPR007527">
    <property type="entry name" value="Znf_SWIM"/>
</dbReference>
<keyword evidence="1" id="KW-0862">Zinc</keyword>
<proteinExistence type="predicted"/>
<dbReference type="GO" id="GO:0008270">
    <property type="term" value="F:zinc ion binding"/>
    <property type="evidence" value="ECO:0007669"/>
    <property type="project" value="UniProtKB-KW"/>
</dbReference>
<accession>A0A6J4UIG4</accession>
<organism evidence="3">
    <name type="scientific">uncultured Thermomicrobiales bacterium</name>
    <dbReference type="NCBI Taxonomy" id="1645740"/>
    <lineage>
        <taxon>Bacteria</taxon>
        <taxon>Pseudomonadati</taxon>
        <taxon>Thermomicrobiota</taxon>
        <taxon>Thermomicrobia</taxon>
        <taxon>Thermomicrobiales</taxon>
        <taxon>environmental samples</taxon>
    </lineage>
</organism>
<dbReference type="EMBL" id="CADCWM010000280">
    <property type="protein sequence ID" value="CAA9551346.1"/>
    <property type="molecule type" value="Genomic_DNA"/>
</dbReference>
<feature type="domain" description="SWIM-type" evidence="2">
    <location>
        <begin position="50"/>
        <end position="83"/>
    </location>
</feature>
<dbReference type="PROSITE" id="PS50966">
    <property type="entry name" value="ZF_SWIM"/>
    <property type="match status" value="1"/>
</dbReference>
<evidence type="ECO:0000256" key="1">
    <source>
        <dbReference type="PROSITE-ProRule" id="PRU00325"/>
    </source>
</evidence>
<evidence type="ECO:0000259" key="2">
    <source>
        <dbReference type="PROSITE" id="PS50966"/>
    </source>
</evidence>
<evidence type="ECO:0000313" key="3">
    <source>
        <dbReference type="EMBL" id="CAA9551346.1"/>
    </source>
</evidence>
<keyword evidence="1" id="KW-0479">Metal-binding</keyword>
<dbReference type="AlphaFoldDB" id="A0A6J4UIG4"/>